<evidence type="ECO:0000256" key="1">
    <source>
        <dbReference type="SAM" id="Phobius"/>
    </source>
</evidence>
<dbReference type="HOGENOM" id="CLU_1509305_0_0_10"/>
<keyword evidence="1" id="KW-0812">Transmembrane</keyword>
<protein>
    <submittedName>
        <fullName evidence="2">Uncharacterized protein</fullName>
    </submittedName>
</protein>
<name>F0F9E6_9BACT</name>
<sequence>MKSVVEPGDFEVLVGGSSRDEDLQKATFTTVERPLQNSIYIRTSYLIINKLHFSRVSCNGVLPRARRMNMKRILLAMAAALLAANAAGLFSKNPLLKLMFLGFGGMNLLNNAGHEMLGVPEPSAPRRNYKQYDDEPLNPRLNNVALRGRSLIADIDNQPVVINISDTAVDAFEKKPYL</sequence>
<gene>
    <name evidence="2" type="ORF">HMPREF9141_2213</name>
</gene>
<reference evidence="2 3" key="1">
    <citation type="submission" date="2011-01" db="EMBL/GenBank/DDBJ databases">
        <authorList>
            <person name="Muzny D."/>
            <person name="Qin X."/>
            <person name="Deng J."/>
            <person name="Jiang H."/>
            <person name="Liu Y."/>
            <person name="Qu J."/>
            <person name="Song X.-Z."/>
            <person name="Zhang L."/>
            <person name="Thornton R."/>
            <person name="Coyle M."/>
            <person name="Francisco L."/>
            <person name="Jackson L."/>
            <person name="Javaid M."/>
            <person name="Korchina V."/>
            <person name="Kovar C."/>
            <person name="Mata R."/>
            <person name="Mathew T."/>
            <person name="Ngo R."/>
            <person name="Nguyen L."/>
            <person name="Nguyen N."/>
            <person name="Okwuonu G."/>
            <person name="Ongeri F."/>
            <person name="Pham C."/>
            <person name="Simmons D."/>
            <person name="Wilczek-Boney K."/>
            <person name="Hale W."/>
            <person name="Jakkamsetti A."/>
            <person name="Pham P."/>
            <person name="Ruth R."/>
            <person name="San Lucas F."/>
            <person name="Warren J."/>
            <person name="Zhang J."/>
            <person name="Zhao Z."/>
            <person name="Zhou C."/>
            <person name="Zhu D."/>
            <person name="Lee S."/>
            <person name="Bess C."/>
            <person name="Blankenburg K."/>
            <person name="Forbes L."/>
            <person name="Fu Q."/>
            <person name="Gubbala S."/>
            <person name="Hirani K."/>
            <person name="Jayaseelan J.C."/>
            <person name="Lara F."/>
            <person name="Munidasa M."/>
            <person name="Palculict T."/>
            <person name="Patil S."/>
            <person name="Pu L.-L."/>
            <person name="Saada N."/>
            <person name="Tang L."/>
            <person name="Weissenberger G."/>
            <person name="Zhu Y."/>
            <person name="Hemphill L."/>
            <person name="Shang Y."/>
            <person name="Youmans B."/>
            <person name="Ayvaz T."/>
            <person name="Ross M."/>
            <person name="Santibanez J."/>
            <person name="Aqrawi P."/>
            <person name="Gross S."/>
            <person name="Joshi V."/>
            <person name="Fowler G."/>
            <person name="Nazareth L."/>
            <person name="Reid J."/>
            <person name="Worley K."/>
            <person name="Petrosino J."/>
            <person name="Highlander S."/>
            <person name="Gibbs R."/>
        </authorList>
    </citation>
    <scope>NUCLEOTIDE SEQUENCE [LARGE SCALE GENOMIC DNA]</scope>
    <source>
        <strain evidence="2 3">DSM 16608</strain>
    </source>
</reference>
<keyword evidence="3" id="KW-1185">Reference proteome</keyword>
<dbReference type="EMBL" id="AEWX01000029">
    <property type="protein sequence ID" value="EGC19320.1"/>
    <property type="molecule type" value="Genomic_DNA"/>
</dbReference>
<organism evidence="2 3">
    <name type="scientific">Prevotella multiformis DSM 16608</name>
    <dbReference type="NCBI Taxonomy" id="888743"/>
    <lineage>
        <taxon>Bacteria</taxon>
        <taxon>Pseudomonadati</taxon>
        <taxon>Bacteroidota</taxon>
        <taxon>Bacteroidia</taxon>
        <taxon>Bacteroidales</taxon>
        <taxon>Prevotellaceae</taxon>
        <taxon>Prevotella</taxon>
    </lineage>
</organism>
<comment type="caution">
    <text evidence="2">The sequence shown here is derived from an EMBL/GenBank/DDBJ whole genome shotgun (WGS) entry which is preliminary data.</text>
</comment>
<accession>F0F9E6</accession>
<evidence type="ECO:0000313" key="3">
    <source>
        <dbReference type="Proteomes" id="UP000005697"/>
    </source>
</evidence>
<dbReference type="Proteomes" id="UP000005697">
    <property type="component" value="Unassembled WGS sequence"/>
</dbReference>
<evidence type="ECO:0000313" key="2">
    <source>
        <dbReference type="EMBL" id="EGC19320.1"/>
    </source>
</evidence>
<proteinExistence type="predicted"/>
<keyword evidence="1" id="KW-1133">Transmembrane helix</keyword>
<dbReference type="AlphaFoldDB" id="F0F9E6"/>
<feature type="transmembrane region" description="Helical" evidence="1">
    <location>
        <begin position="73"/>
        <end position="91"/>
    </location>
</feature>
<keyword evidence="1" id="KW-0472">Membrane</keyword>